<dbReference type="Proteomes" id="UP000324222">
    <property type="component" value="Unassembled WGS sequence"/>
</dbReference>
<organism evidence="1 2">
    <name type="scientific">Portunus trituberculatus</name>
    <name type="common">Swimming crab</name>
    <name type="synonym">Neptunus trituberculatus</name>
    <dbReference type="NCBI Taxonomy" id="210409"/>
    <lineage>
        <taxon>Eukaryota</taxon>
        <taxon>Metazoa</taxon>
        <taxon>Ecdysozoa</taxon>
        <taxon>Arthropoda</taxon>
        <taxon>Crustacea</taxon>
        <taxon>Multicrustacea</taxon>
        <taxon>Malacostraca</taxon>
        <taxon>Eumalacostraca</taxon>
        <taxon>Eucarida</taxon>
        <taxon>Decapoda</taxon>
        <taxon>Pleocyemata</taxon>
        <taxon>Brachyura</taxon>
        <taxon>Eubrachyura</taxon>
        <taxon>Portunoidea</taxon>
        <taxon>Portunidae</taxon>
        <taxon>Portuninae</taxon>
        <taxon>Portunus</taxon>
    </lineage>
</organism>
<sequence length="69" mass="7787">MEVQKWRLGKVEVQKLEMMEIQKWRYRSGGVRGWKGGSKDVMRMVTAALVLTPASCGGSEASRNWTWGG</sequence>
<comment type="caution">
    <text evidence="1">The sequence shown here is derived from an EMBL/GenBank/DDBJ whole genome shotgun (WGS) entry which is preliminary data.</text>
</comment>
<reference evidence="1 2" key="1">
    <citation type="submission" date="2019-05" db="EMBL/GenBank/DDBJ databases">
        <title>Another draft genome of Portunus trituberculatus and its Hox gene families provides insights of decapod evolution.</title>
        <authorList>
            <person name="Jeong J.-H."/>
            <person name="Song I."/>
            <person name="Kim S."/>
            <person name="Choi T."/>
            <person name="Kim D."/>
            <person name="Ryu S."/>
            <person name="Kim W."/>
        </authorList>
    </citation>
    <scope>NUCLEOTIDE SEQUENCE [LARGE SCALE GENOMIC DNA]</scope>
    <source>
        <tissue evidence="1">Muscle</tissue>
    </source>
</reference>
<evidence type="ECO:0000313" key="1">
    <source>
        <dbReference type="EMBL" id="MPC60263.1"/>
    </source>
</evidence>
<evidence type="ECO:0000313" key="2">
    <source>
        <dbReference type="Proteomes" id="UP000324222"/>
    </source>
</evidence>
<accession>A0A5B7GRN0</accession>
<dbReference type="EMBL" id="VSRR010017339">
    <property type="protein sequence ID" value="MPC60263.1"/>
    <property type="molecule type" value="Genomic_DNA"/>
</dbReference>
<keyword evidence="2" id="KW-1185">Reference proteome</keyword>
<name>A0A5B7GRN0_PORTR</name>
<proteinExistence type="predicted"/>
<protein>
    <submittedName>
        <fullName evidence="1">Uncharacterized protein</fullName>
    </submittedName>
</protein>
<dbReference type="AlphaFoldDB" id="A0A5B7GRN0"/>
<gene>
    <name evidence="1" type="ORF">E2C01_054302</name>
</gene>